<evidence type="ECO:0000259" key="2">
    <source>
        <dbReference type="Pfam" id="PF07596"/>
    </source>
</evidence>
<dbReference type="SUPFAM" id="SSF54523">
    <property type="entry name" value="Pili subunits"/>
    <property type="match status" value="1"/>
</dbReference>
<name>A0A5C5V488_9BACT</name>
<feature type="compositionally biased region" description="Polar residues" evidence="1">
    <location>
        <begin position="173"/>
        <end position="182"/>
    </location>
</feature>
<dbReference type="InterPro" id="IPR045584">
    <property type="entry name" value="Pilin-like"/>
</dbReference>
<dbReference type="PANTHER" id="PTHR30093:SF2">
    <property type="entry name" value="TYPE II SECRETION SYSTEM PROTEIN H"/>
    <property type="match status" value="1"/>
</dbReference>
<comment type="caution">
    <text evidence="3">The sequence shown here is derived from an EMBL/GenBank/DDBJ whole genome shotgun (WGS) entry which is preliminary data.</text>
</comment>
<organism evidence="3 4">
    <name type="scientific">Posidoniimonas corsicana</name>
    <dbReference type="NCBI Taxonomy" id="1938618"/>
    <lineage>
        <taxon>Bacteria</taxon>
        <taxon>Pseudomonadati</taxon>
        <taxon>Planctomycetota</taxon>
        <taxon>Planctomycetia</taxon>
        <taxon>Pirellulales</taxon>
        <taxon>Lacipirellulaceae</taxon>
        <taxon>Posidoniimonas</taxon>
    </lineage>
</organism>
<evidence type="ECO:0000256" key="1">
    <source>
        <dbReference type="SAM" id="MobiDB-lite"/>
    </source>
</evidence>
<sequence length="327" mass="35717">MKLRRGFTLVELLVVIAIIGVLIALLLPAVQSAREAARRGQCANNLKQIGLGALNFESSYDRLPAGSTTASASSIGGPYLSTWTVDILPYMEEQPLYDRWDQSVGFVHANNRQLRETIVTAYTCPSDIEIGTLANPESGPLTSQPWAPGSYRAMSGHSLGQSSEHYWDDPRSQLKSNESSMPRWSRGMMHCVVDGPGDYRKLHAVKVSQVTDGLSKTLLVGEYHTLTRQPRRTFWAYAYTSYNQSSAFVESRTLTPDYDRCVEIGGGGVHTCKRSWGSLHAGGMIQFVHGDGSVHGVHPDIDINLFAEMGSIASEGASLAPPTRGSR</sequence>
<keyword evidence="4" id="KW-1185">Reference proteome</keyword>
<dbReference type="InterPro" id="IPR012902">
    <property type="entry name" value="N_methyl_site"/>
</dbReference>
<dbReference type="Pfam" id="PF07596">
    <property type="entry name" value="SBP_bac_10"/>
    <property type="match status" value="1"/>
</dbReference>
<proteinExistence type="predicted"/>
<dbReference type="PROSITE" id="PS00409">
    <property type="entry name" value="PROKAR_NTER_METHYL"/>
    <property type="match status" value="1"/>
</dbReference>
<dbReference type="Gene3D" id="3.30.700.10">
    <property type="entry name" value="Glycoprotein, Type 4 Pilin"/>
    <property type="match status" value="1"/>
</dbReference>
<evidence type="ECO:0000313" key="4">
    <source>
        <dbReference type="Proteomes" id="UP000316714"/>
    </source>
</evidence>
<protein>
    <submittedName>
        <fullName evidence="3">Putative major pilin subunit</fullName>
    </submittedName>
</protein>
<dbReference type="InterPro" id="IPR011453">
    <property type="entry name" value="DUF1559"/>
</dbReference>
<feature type="region of interest" description="Disordered" evidence="1">
    <location>
        <begin position="162"/>
        <end position="182"/>
    </location>
</feature>
<dbReference type="PANTHER" id="PTHR30093">
    <property type="entry name" value="GENERAL SECRETION PATHWAY PROTEIN G"/>
    <property type="match status" value="1"/>
</dbReference>
<dbReference type="OrthoDB" id="255848at2"/>
<dbReference type="Proteomes" id="UP000316714">
    <property type="component" value="Unassembled WGS sequence"/>
</dbReference>
<feature type="domain" description="DUF1559" evidence="2">
    <location>
        <begin position="31"/>
        <end position="302"/>
    </location>
</feature>
<dbReference type="EMBL" id="SIHJ01000003">
    <property type="protein sequence ID" value="TWT32505.1"/>
    <property type="molecule type" value="Genomic_DNA"/>
</dbReference>
<dbReference type="NCBIfam" id="TIGR02532">
    <property type="entry name" value="IV_pilin_GFxxxE"/>
    <property type="match status" value="1"/>
</dbReference>
<reference evidence="3 4" key="1">
    <citation type="submission" date="2019-02" db="EMBL/GenBank/DDBJ databases">
        <title>Deep-cultivation of Planctomycetes and their phenomic and genomic characterization uncovers novel biology.</title>
        <authorList>
            <person name="Wiegand S."/>
            <person name="Jogler M."/>
            <person name="Boedeker C."/>
            <person name="Pinto D."/>
            <person name="Vollmers J."/>
            <person name="Rivas-Marin E."/>
            <person name="Kohn T."/>
            <person name="Peeters S.H."/>
            <person name="Heuer A."/>
            <person name="Rast P."/>
            <person name="Oberbeckmann S."/>
            <person name="Bunk B."/>
            <person name="Jeske O."/>
            <person name="Meyerdierks A."/>
            <person name="Storesund J.E."/>
            <person name="Kallscheuer N."/>
            <person name="Luecker S."/>
            <person name="Lage O.M."/>
            <person name="Pohl T."/>
            <person name="Merkel B.J."/>
            <person name="Hornburger P."/>
            <person name="Mueller R.-W."/>
            <person name="Bruemmer F."/>
            <person name="Labrenz M."/>
            <person name="Spormann A.M."/>
            <person name="Op Den Camp H."/>
            <person name="Overmann J."/>
            <person name="Amann R."/>
            <person name="Jetten M.S.M."/>
            <person name="Mascher T."/>
            <person name="Medema M.H."/>
            <person name="Devos D.P."/>
            <person name="Kaster A.-K."/>
            <person name="Ovreas L."/>
            <person name="Rohde M."/>
            <person name="Galperin M.Y."/>
            <person name="Jogler C."/>
        </authorList>
    </citation>
    <scope>NUCLEOTIDE SEQUENCE [LARGE SCALE GENOMIC DNA]</scope>
    <source>
        <strain evidence="3 4">KOR34</strain>
    </source>
</reference>
<dbReference type="AlphaFoldDB" id="A0A5C5V488"/>
<accession>A0A5C5V488</accession>
<dbReference type="RefSeq" id="WP_146567929.1">
    <property type="nucleotide sequence ID" value="NZ_SIHJ01000003.1"/>
</dbReference>
<evidence type="ECO:0000313" key="3">
    <source>
        <dbReference type="EMBL" id="TWT32505.1"/>
    </source>
</evidence>
<gene>
    <name evidence="3" type="ORF">KOR34_42680</name>
</gene>
<dbReference type="Pfam" id="PF07963">
    <property type="entry name" value="N_methyl"/>
    <property type="match status" value="1"/>
</dbReference>